<dbReference type="Proteomes" id="UP000618051">
    <property type="component" value="Unassembled WGS sequence"/>
</dbReference>
<dbReference type="OrthoDB" id="10028364at2759"/>
<evidence type="ECO:0000313" key="2">
    <source>
        <dbReference type="EMBL" id="KAG0121601.1"/>
    </source>
</evidence>
<reference evidence="3 4" key="2">
    <citation type="journal article" date="2021" name="J. Hered.">
        <title>Feather Gene Expression Elucidates the Developmental Basis of Plumage Iridescence in African Starlings.</title>
        <authorList>
            <person name="Rubenstein D.R."/>
            <person name="Corvelo A."/>
            <person name="MacManes M.D."/>
            <person name="Maia R."/>
            <person name="Narzisi G."/>
            <person name="Rousaki A."/>
            <person name="Vandenabeele P."/>
            <person name="Shawkey M.D."/>
            <person name="Solomon J."/>
        </authorList>
    </citation>
    <scope>NUCLEOTIDE SEQUENCE [LARGE SCALE GENOMIC DNA]</scope>
    <source>
        <strain evidence="3">SS15</strain>
    </source>
</reference>
<feature type="transmembrane region" description="Helical" evidence="1">
    <location>
        <begin position="102"/>
        <end position="121"/>
    </location>
</feature>
<keyword evidence="4" id="KW-1185">Reference proteome</keyword>
<sequence length="247" mass="28021">MENGRVYNKTTEPEVKAPRRPPFGFTLRRLWGWRLPVKVVQAIFSLAAVVCEEIVDDCSFCGGLYFFEFISCSAFLLSLLILCAYCTDLYESLGEDKVQKLVFGFLATFAFVAEFGIELFLRRKQKLINERSENPVFLPVKCCFWAWPDSFTFTVSTAQAEVRGTAERCRIPCQTELSFNDPPVELHAQQGPFTAVSSRKTKIMSSYNSSDLGLRKFCVATLLQSSAPGTLDRHQLKSWQHSTIDCF</sequence>
<evidence type="ECO:0000256" key="1">
    <source>
        <dbReference type="SAM" id="Phobius"/>
    </source>
</evidence>
<evidence type="ECO:0008006" key="5">
    <source>
        <dbReference type="Google" id="ProtNLM"/>
    </source>
</evidence>
<keyword evidence="1" id="KW-1133">Transmembrane helix</keyword>
<dbReference type="EMBL" id="JADDUC010000047">
    <property type="protein sequence ID" value="KAG0121601.1"/>
    <property type="molecule type" value="Genomic_DNA"/>
</dbReference>
<feature type="transmembrane region" description="Helical" evidence="1">
    <location>
        <begin position="63"/>
        <end position="82"/>
    </location>
</feature>
<accession>A0A835NVL6</accession>
<comment type="caution">
    <text evidence="2">The sequence shown here is derived from an EMBL/GenBank/DDBJ whole genome shotgun (WGS) entry which is preliminary data.</text>
</comment>
<gene>
    <name evidence="3" type="ORF">IHE44_0000414</name>
    <name evidence="2" type="ORF">IHE44_010772</name>
</gene>
<reference evidence="3" key="3">
    <citation type="submission" date="2022-01" db="EMBL/GenBank/DDBJ databases">
        <authorList>
            <person name="Rubenstein D.R."/>
        </authorList>
    </citation>
    <scope>NUCLEOTIDE SEQUENCE</scope>
    <source>
        <strain evidence="3">SS15</strain>
        <tissue evidence="3">Liver</tissue>
    </source>
</reference>
<organism evidence="2">
    <name type="scientific">Lamprotornis superbus</name>
    <dbReference type="NCBI Taxonomy" id="245042"/>
    <lineage>
        <taxon>Eukaryota</taxon>
        <taxon>Metazoa</taxon>
        <taxon>Chordata</taxon>
        <taxon>Craniata</taxon>
        <taxon>Vertebrata</taxon>
        <taxon>Euteleostomi</taxon>
        <taxon>Archelosauria</taxon>
        <taxon>Archosauria</taxon>
        <taxon>Dinosauria</taxon>
        <taxon>Saurischia</taxon>
        <taxon>Theropoda</taxon>
        <taxon>Coelurosauria</taxon>
        <taxon>Aves</taxon>
        <taxon>Neognathae</taxon>
        <taxon>Neoaves</taxon>
        <taxon>Telluraves</taxon>
        <taxon>Australaves</taxon>
        <taxon>Passeriformes</taxon>
        <taxon>Sturnidae</taxon>
        <taxon>Lamprotornis</taxon>
    </lineage>
</organism>
<dbReference type="EMBL" id="JADDUC020000001">
    <property type="protein sequence ID" value="KAI1242859.1"/>
    <property type="molecule type" value="Genomic_DNA"/>
</dbReference>
<name>A0A835NVL6_9PASS</name>
<protein>
    <recommendedName>
        <fullName evidence="5">CKLF-like MARVEL transmembrane domain-containing protein 6</fullName>
    </recommendedName>
</protein>
<keyword evidence="1" id="KW-0472">Membrane</keyword>
<evidence type="ECO:0000313" key="3">
    <source>
        <dbReference type="EMBL" id="KAI1242859.1"/>
    </source>
</evidence>
<dbReference type="AlphaFoldDB" id="A0A835NVL6"/>
<keyword evidence="1" id="KW-0812">Transmembrane</keyword>
<evidence type="ECO:0000313" key="4">
    <source>
        <dbReference type="Proteomes" id="UP000618051"/>
    </source>
</evidence>
<proteinExistence type="predicted"/>
<reference evidence="2" key="1">
    <citation type="submission" date="2020-10" db="EMBL/GenBank/DDBJ databases">
        <title>Feather gene expression reveals the developmental basis of iridescence in African starlings.</title>
        <authorList>
            <person name="Rubenstein D.R."/>
        </authorList>
    </citation>
    <scope>NUCLEOTIDE SEQUENCE</scope>
    <source>
        <strain evidence="2">SS15</strain>
        <tissue evidence="2">Liver</tissue>
    </source>
</reference>